<protein>
    <submittedName>
        <fullName evidence="2">Uncharacterized protein</fullName>
    </submittedName>
</protein>
<evidence type="ECO:0000256" key="1">
    <source>
        <dbReference type="SAM" id="Phobius"/>
    </source>
</evidence>
<sequence>MPTDGNFAEPGFAMNFKDAWRESLAIYLLLLSDPGRVLRFAGAPALVLAVLGVAQMTASGEGGGAALLQFLSVLGMIWGLGIWTVRWARFILTGEDHSQFWDMPFDGRYWRVGGILLALVLTAGLVSVLPAAVFMTLLASVTGHRLSPNPAQGPADTAALAFAMPDWFFLTTYAVIILMTLWPVARLGPAIGSVVQDGKFVMGASWKATRPLGGLPPLFALVLVNLPLQVPGAILLLMGLSSDSTLAVLAGNIVLSITNPLVASLTAVLWARIYGVAVAPQQAVLNDPDEE</sequence>
<dbReference type="KEGG" id="ncb:C0V82_07670"/>
<name>A0A2K9NAU1_9PROT</name>
<keyword evidence="1" id="KW-0812">Transmembrane</keyword>
<proteinExistence type="predicted"/>
<accession>A0A2K9NAU1</accession>
<dbReference type="AlphaFoldDB" id="A0A2K9NAU1"/>
<keyword evidence="1" id="KW-1133">Transmembrane helix</keyword>
<feature type="transmembrane region" description="Helical" evidence="1">
    <location>
        <begin position="246"/>
        <end position="271"/>
    </location>
</feature>
<evidence type="ECO:0000313" key="3">
    <source>
        <dbReference type="Proteomes" id="UP000234752"/>
    </source>
</evidence>
<feature type="transmembrane region" description="Helical" evidence="1">
    <location>
        <begin position="109"/>
        <end position="138"/>
    </location>
</feature>
<keyword evidence="1" id="KW-0472">Membrane</keyword>
<reference evidence="2 3" key="1">
    <citation type="submission" date="2017-12" db="EMBL/GenBank/DDBJ databases">
        <title>Genomes of bacteria within cyanobacterial aggregates.</title>
        <authorList>
            <person name="Cai H."/>
        </authorList>
    </citation>
    <scope>NUCLEOTIDE SEQUENCE [LARGE SCALE GENOMIC DNA]</scope>
    <source>
        <strain evidence="2 3">TH16</strain>
    </source>
</reference>
<feature type="transmembrane region" description="Helical" evidence="1">
    <location>
        <begin position="37"/>
        <end position="54"/>
    </location>
</feature>
<feature type="transmembrane region" description="Helical" evidence="1">
    <location>
        <begin position="66"/>
        <end position="88"/>
    </location>
</feature>
<evidence type="ECO:0000313" key="2">
    <source>
        <dbReference type="EMBL" id="AUN30122.1"/>
    </source>
</evidence>
<feature type="transmembrane region" description="Helical" evidence="1">
    <location>
        <begin position="158"/>
        <end position="182"/>
    </location>
</feature>
<feature type="transmembrane region" description="Helical" evidence="1">
    <location>
        <begin position="218"/>
        <end position="240"/>
    </location>
</feature>
<organism evidence="2 3">
    <name type="scientific">Niveispirillum cyanobacteriorum</name>
    <dbReference type="NCBI Taxonomy" id="1612173"/>
    <lineage>
        <taxon>Bacteria</taxon>
        <taxon>Pseudomonadati</taxon>
        <taxon>Pseudomonadota</taxon>
        <taxon>Alphaproteobacteria</taxon>
        <taxon>Rhodospirillales</taxon>
        <taxon>Azospirillaceae</taxon>
        <taxon>Niveispirillum</taxon>
    </lineage>
</organism>
<keyword evidence="3" id="KW-1185">Reference proteome</keyword>
<gene>
    <name evidence="2" type="ORF">C0V82_07670</name>
</gene>
<dbReference type="EMBL" id="CP025611">
    <property type="protein sequence ID" value="AUN30122.1"/>
    <property type="molecule type" value="Genomic_DNA"/>
</dbReference>
<dbReference type="Proteomes" id="UP000234752">
    <property type="component" value="Chromosome eg_1"/>
</dbReference>